<dbReference type="EMBL" id="LR796991">
    <property type="protein sequence ID" value="CAB4180286.1"/>
    <property type="molecule type" value="Genomic_DNA"/>
</dbReference>
<evidence type="ECO:0000313" key="2">
    <source>
        <dbReference type="EMBL" id="CAB4148322.1"/>
    </source>
</evidence>
<keyword evidence="1" id="KW-0472">Membrane</keyword>
<evidence type="ECO:0000313" key="7">
    <source>
        <dbReference type="EMBL" id="CAB4189999.1"/>
    </source>
</evidence>
<keyword evidence="1" id="KW-1133">Transmembrane helix</keyword>
<dbReference type="EMBL" id="LR796496">
    <property type="protein sequence ID" value="CAB4148322.1"/>
    <property type="molecule type" value="Genomic_DNA"/>
</dbReference>
<reference evidence="10" key="1">
    <citation type="submission" date="2020-05" db="EMBL/GenBank/DDBJ databases">
        <authorList>
            <person name="Chiriac C."/>
            <person name="Salcher M."/>
            <person name="Ghai R."/>
            <person name="Kavagutti S V."/>
        </authorList>
    </citation>
    <scope>NUCLEOTIDE SEQUENCE</scope>
</reference>
<keyword evidence="1" id="KW-0812">Transmembrane</keyword>
<name>A0A6J5SX36_9CAUD</name>
<sequence>MAFLSSILWVLGVKCKHKYPGNLSKKFGQKEGNLPFSDQIARVRSYFLIGMMVGLRGILLIVGKISWAWLA</sequence>
<feature type="transmembrane region" description="Helical" evidence="1">
    <location>
        <begin position="46"/>
        <end position="70"/>
    </location>
</feature>
<evidence type="ECO:0000313" key="4">
    <source>
        <dbReference type="EMBL" id="CAB4174609.1"/>
    </source>
</evidence>
<evidence type="ECO:0000313" key="6">
    <source>
        <dbReference type="EMBL" id="CAB4186258.1"/>
    </source>
</evidence>
<dbReference type="EMBL" id="LR798432">
    <property type="protein sequence ID" value="CAB5231323.1"/>
    <property type="molecule type" value="Genomic_DNA"/>
</dbReference>
<dbReference type="EMBL" id="LR797456">
    <property type="protein sequence ID" value="CAB4217787.1"/>
    <property type="molecule type" value="Genomic_DNA"/>
</dbReference>
<dbReference type="EMBL" id="LR796910">
    <property type="protein sequence ID" value="CAB4174609.1"/>
    <property type="molecule type" value="Genomic_DNA"/>
</dbReference>
<evidence type="ECO:0000313" key="5">
    <source>
        <dbReference type="EMBL" id="CAB4180286.1"/>
    </source>
</evidence>
<dbReference type="EMBL" id="LR797192">
    <property type="protein sequence ID" value="CAB4192835.1"/>
    <property type="molecule type" value="Genomic_DNA"/>
</dbReference>
<evidence type="ECO:0000313" key="8">
    <source>
        <dbReference type="EMBL" id="CAB4192835.1"/>
    </source>
</evidence>
<proteinExistence type="predicted"/>
<dbReference type="EMBL" id="LR797145">
    <property type="protein sequence ID" value="CAB4189999.1"/>
    <property type="molecule type" value="Genomic_DNA"/>
</dbReference>
<accession>A0A6J5SX36</accession>
<organism evidence="10">
    <name type="scientific">uncultured Caudovirales phage</name>
    <dbReference type="NCBI Taxonomy" id="2100421"/>
    <lineage>
        <taxon>Viruses</taxon>
        <taxon>Duplodnaviria</taxon>
        <taxon>Heunggongvirae</taxon>
        <taxon>Uroviricota</taxon>
        <taxon>Caudoviricetes</taxon>
        <taxon>Peduoviridae</taxon>
        <taxon>Maltschvirus</taxon>
        <taxon>Maltschvirus maltsch</taxon>
    </lineage>
</organism>
<evidence type="ECO:0000313" key="10">
    <source>
        <dbReference type="EMBL" id="CAB4219830.1"/>
    </source>
</evidence>
<dbReference type="EMBL" id="LR796811">
    <property type="protein sequence ID" value="CAB4167349.1"/>
    <property type="molecule type" value="Genomic_DNA"/>
</dbReference>
<dbReference type="EMBL" id="LR797496">
    <property type="protein sequence ID" value="CAB4219830.1"/>
    <property type="molecule type" value="Genomic_DNA"/>
</dbReference>
<evidence type="ECO:0000313" key="9">
    <source>
        <dbReference type="EMBL" id="CAB4217787.1"/>
    </source>
</evidence>
<gene>
    <name evidence="5" type="ORF">UFOVP1036_15</name>
    <name evidence="6" type="ORF">UFOVP1132_52</name>
    <name evidence="7" type="ORF">UFOVP1190_27</name>
    <name evidence="8" type="ORF">UFOVP1248_100</name>
    <name evidence="9" type="ORF">UFOVP1493_88</name>
    <name evidence="11" type="ORF">UFOVP1584_58</name>
    <name evidence="10" type="ORF">UFOVP1635_7</name>
    <name evidence="2" type="ORF">UFOVP521_50</name>
    <name evidence="3" type="ORF">UFOVP856_22</name>
    <name evidence="4" type="ORF">UFOVP967_66</name>
</gene>
<evidence type="ECO:0000256" key="1">
    <source>
        <dbReference type="SAM" id="Phobius"/>
    </source>
</evidence>
<evidence type="ECO:0000313" key="11">
    <source>
        <dbReference type="EMBL" id="CAB5231323.1"/>
    </source>
</evidence>
<protein>
    <submittedName>
        <fullName evidence="10">Uncharacterized protein</fullName>
    </submittedName>
</protein>
<evidence type="ECO:0000313" key="3">
    <source>
        <dbReference type="EMBL" id="CAB4167349.1"/>
    </source>
</evidence>
<dbReference type="EMBL" id="LR797088">
    <property type="protein sequence ID" value="CAB4186258.1"/>
    <property type="molecule type" value="Genomic_DNA"/>
</dbReference>